<evidence type="ECO:0000256" key="1">
    <source>
        <dbReference type="SAM" id="Phobius"/>
    </source>
</evidence>
<evidence type="ECO:0000313" key="2">
    <source>
        <dbReference type="EMBL" id="OUQ63461.1"/>
    </source>
</evidence>
<dbReference type="Proteomes" id="UP000196036">
    <property type="component" value="Unassembled WGS sequence"/>
</dbReference>
<gene>
    <name evidence="2" type="ORF">B5E52_19130</name>
</gene>
<dbReference type="AlphaFoldDB" id="A0A1Y4V051"/>
<accession>A0A1Y4V051</accession>
<dbReference type="EMBL" id="NFLW01000046">
    <property type="protein sequence ID" value="OUQ63461.1"/>
    <property type="molecule type" value="Genomic_DNA"/>
</dbReference>
<keyword evidence="1" id="KW-0472">Membrane</keyword>
<keyword evidence="1" id="KW-1133">Transmembrane helix</keyword>
<name>A0A1Y4V051_9BACE</name>
<reference evidence="3" key="1">
    <citation type="submission" date="2017-04" db="EMBL/GenBank/DDBJ databases">
        <title>Function of individual gut microbiota members based on whole genome sequencing of pure cultures obtained from chicken caecum.</title>
        <authorList>
            <person name="Medvecky M."/>
            <person name="Cejkova D."/>
            <person name="Polansky O."/>
            <person name="Karasova D."/>
            <person name="Kubasova T."/>
            <person name="Cizek A."/>
            <person name="Rychlik I."/>
        </authorList>
    </citation>
    <scope>NUCLEOTIDE SEQUENCE [LARGE SCALE GENOMIC DNA]</scope>
    <source>
        <strain evidence="3">An109</strain>
    </source>
</reference>
<comment type="caution">
    <text evidence="2">The sequence shown here is derived from an EMBL/GenBank/DDBJ whole genome shotgun (WGS) entry which is preliminary data.</text>
</comment>
<proteinExistence type="predicted"/>
<sequence>MVIITQTFFSCWSRVFSDHILEIGIGIALFFFCILYWKYKRLYVQSECKLAAVTSRLEKELSEEMKTINELEMEVNRFRTIFNKQFRVVNNSVSLKDAEAFYFYVSLLRNPTVVNLSSKEEWENLFHFTDIVSNNFCTRFSERFSFFKWKDLRLCCLVRLKFSTNDVAILLGIKEESVIKNKGRLKKQLEMNVKHSFEVFDEYIDQF</sequence>
<protein>
    <submittedName>
        <fullName evidence="2">Uncharacterized protein</fullName>
    </submittedName>
</protein>
<keyword evidence="1" id="KW-0812">Transmembrane</keyword>
<feature type="transmembrane region" description="Helical" evidence="1">
    <location>
        <begin position="20"/>
        <end position="37"/>
    </location>
</feature>
<organism evidence="2 3">
    <name type="scientific">Bacteroides xylanisolvens</name>
    <dbReference type="NCBI Taxonomy" id="371601"/>
    <lineage>
        <taxon>Bacteria</taxon>
        <taxon>Pseudomonadati</taxon>
        <taxon>Bacteroidota</taxon>
        <taxon>Bacteroidia</taxon>
        <taxon>Bacteroidales</taxon>
        <taxon>Bacteroidaceae</taxon>
        <taxon>Bacteroides</taxon>
    </lineage>
</organism>
<evidence type="ECO:0000313" key="3">
    <source>
        <dbReference type="Proteomes" id="UP000196036"/>
    </source>
</evidence>